<keyword evidence="2" id="KW-1185">Reference proteome</keyword>
<protein>
    <submittedName>
        <fullName evidence="1">Uncharacterized protein</fullName>
    </submittedName>
</protein>
<dbReference type="AlphaFoldDB" id="A0A6D2J1J2"/>
<comment type="caution">
    <text evidence="1">The sequence shown here is derived from an EMBL/GenBank/DDBJ whole genome shotgun (WGS) entry which is preliminary data.</text>
</comment>
<reference evidence="1" key="1">
    <citation type="submission" date="2020-01" db="EMBL/GenBank/DDBJ databases">
        <authorList>
            <person name="Mishra B."/>
        </authorList>
    </citation>
    <scope>NUCLEOTIDE SEQUENCE [LARGE SCALE GENOMIC DNA]</scope>
</reference>
<organism evidence="1 2">
    <name type="scientific">Microthlaspi erraticum</name>
    <dbReference type="NCBI Taxonomy" id="1685480"/>
    <lineage>
        <taxon>Eukaryota</taxon>
        <taxon>Viridiplantae</taxon>
        <taxon>Streptophyta</taxon>
        <taxon>Embryophyta</taxon>
        <taxon>Tracheophyta</taxon>
        <taxon>Spermatophyta</taxon>
        <taxon>Magnoliopsida</taxon>
        <taxon>eudicotyledons</taxon>
        <taxon>Gunneridae</taxon>
        <taxon>Pentapetalae</taxon>
        <taxon>rosids</taxon>
        <taxon>malvids</taxon>
        <taxon>Brassicales</taxon>
        <taxon>Brassicaceae</taxon>
        <taxon>Coluteocarpeae</taxon>
        <taxon>Microthlaspi</taxon>
    </lineage>
</organism>
<dbReference type="OrthoDB" id="1936670at2759"/>
<dbReference type="Proteomes" id="UP000467841">
    <property type="component" value="Unassembled WGS sequence"/>
</dbReference>
<dbReference type="EMBL" id="CACVBM020001101">
    <property type="protein sequence ID" value="CAA7031065.1"/>
    <property type="molecule type" value="Genomic_DNA"/>
</dbReference>
<accession>A0A6D2J1J2</accession>
<name>A0A6D2J1J2_9BRAS</name>
<proteinExistence type="predicted"/>
<gene>
    <name evidence="1" type="ORF">MERR_LOCUS18300</name>
</gene>
<evidence type="ECO:0000313" key="2">
    <source>
        <dbReference type="Proteomes" id="UP000467841"/>
    </source>
</evidence>
<sequence>MALWNSRVRKNKAVASVQKLQEDNNVVACQLQLTSLRMVRSCTYSECERFQMCIVDYVCVDDIKFSLLMIHSGSSQQGSPRLVGKDQKCKLLDITSLKRVVAEGRWSSNNPDQLVHFVPLGFEAVRVCMDRYSEGQRCRYLEA</sequence>
<evidence type="ECO:0000313" key="1">
    <source>
        <dbReference type="EMBL" id="CAA7031065.1"/>
    </source>
</evidence>